<sequence length="110" mass="12929">NPNDFIYITKINIMPVKRTTIQSEEELIFFSKEKSNLPINHFNIECGIIIGKTFYLLKNFSIYENIKTEKLEESFENSLKSFLIGGKKISKQIIKNIFENELKKITSYKD</sequence>
<feature type="non-terminal residue" evidence="1">
    <location>
        <position position="1"/>
    </location>
</feature>
<gene>
    <name evidence="1" type="ORF">S01H1_44955</name>
</gene>
<dbReference type="AlphaFoldDB" id="X0V084"/>
<organism evidence="1">
    <name type="scientific">marine sediment metagenome</name>
    <dbReference type="NCBI Taxonomy" id="412755"/>
    <lineage>
        <taxon>unclassified sequences</taxon>
        <taxon>metagenomes</taxon>
        <taxon>ecological metagenomes</taxon>
    </lineage>
</organism>
<protein>
    <submittedName>
        <fullName evidence="1">Uncharacterized protein</fullName>
    </submittedName>
</protein>
<name>X0V084_9ZZZZ</name>
<proteinExistence type="predicted"/>
<reference evidence="1" key="1">
    <citation type="journal article" date="2014" name="Front. Microbiol.">
        <title>High frequency of phylogenetically diverse reductive dehalogenase-homologous genes in deep subseafloor sedimentary metagenomes.</title>
        <authorList>
            <person name="Kawai M."/>
            <person name="Futagami T."/>
            <person name="Toyoda A."/>
            <person name="Takaki Y."/>
            <person name="Nishi S."/>
            <person name="Hori S."/>
            <person name="Arai W."/>
            <person name="Tsubouchi T."/>
            <person name="Morono Y."/>
            <person name="Uchiyama I."/>
            <person name="Ito T."/>
            <person name="Fujiyama A."/>
            <person name="Inagaki F."/>
            <person name="Takami H."/>
        </authorList>
    </citation>
    <scope>NUCLEOTIDE SEQUENCE</scope>
    <source>
        <strain evidence="1">Expedition CK06-06</strain>
    </source>
</reference>
<accession>X0V084</accession>
<evidence type="ECO:0000313" key="1">
    <source>
        <dbReference type="EMBL" id="GAG11470.1"/>
    </source>
</evidence>
<dbReference type="EMBL" id="BARS01028697">
    <property type="protein sequence ID" value="GAG11470.1"/>
    <property type="molecule type" value="Genomic_DNA"/>
</dbReference>
<comment type="caution">
    <text evidence="1">The sequence shown here is derived from an EMBL/GenBank/DDBJ whole genome shotgun (WGS) entry which is preliminary data.</text>
</comment>